<proteinExistence type="predicted"/>
<evidence type="ECO:0000313" key="3">
    <source>
        <dbReference type="Proteomes" id="UP000683246"/>
    </source>
</evidence>
<gene>
    <name evidence="2" type="ORF">HZI73_23230</name>
</gene>
<reference evidence="2" key="1">
    <citation type="submission" date="2020-07" db="EMBL/GenBank/DDBJ databases">
        <title>Vallitalea pronyensis genome.</title>
        <authorList>
            <person name="Postec A."/>
        </authorList>
    </citation>
    <scope>NUCLEOTIDE SEQUENCE</scope>
    <source>
        <strain evidence="2">FatNI3</strain>
    </source>
</reference>
<feature type="chain" id="PRO_5035170207" evidence="1">
    <location>
        <begin position="23"/>
        <end position="199"/>
    </location>
</feature>
<dbReference type="AlphaFoldDB" id="A0A8J8MNF7"/>
<dbReference type="Proteomes" id="UP000683246">
    <property type="component" value="Chromosome"/>
</dbReference>
<organism evidence="2 3">
    <name type="scientific">Vallitalea pronyensis</name>
    <dbReference type="NCBI Taxonomy" id="1348613"/>
    <lineage>
        <taxon>Bacteria</taxon>
        <taxon>Bacillati</taxon>
        <taxon>Bacillota</taxon>
        <taxon>Clostridia</taxon>
        <taxon>Lachnospirales</taxon>
        <taxon>Vallitaleaceae</taxon>
        <taxon>Vallitalea</taxon>
    </lineage>
</organism>
<keyword evidence="3" id="KW-1185">Reference proteome</keyword>
<name>A0A8J8MNF7_9FIRM</name>
<dbReference type="KEGG" id="vpy:HZI73_23230"/>
<evidence type="ECO:0000313" key="2">
    <source>
        <dbReference type="EMBL" id="QUI25025.1"/>
    </source>
</evidence>
<accession>A0A8J8MNF7</accession>
<protein>
    <submittedName>
        <fullName evidence="2">Uncharacterized protein</fullName>
    </submittedName>
</protein>
<dbReference type="EMBL" id="CP058649">
    <property type="protein sequence ID" value="QUI25025.1"/>
    <property type="molecule type" value="Genomic_DNA"/>
</dbReference>
<keyword evidence="1" id="KW-0732">Signal</keyword>
<evidence type="ECO:0000256" key="1">
    <source>
        <dbReference type="SAM" id="SignalP"/>
    </source>
</evidence>
<feature type="signal peptide" evidence="1">
    <location>
        <begin position="1"/>
        <end position="22"/>
    </location>
</feature>
<dbReference type="RefSeq" id="WP_212695725.1">
    <property type="nucleotide sequence ID" value="NZ_CP058649.1"/>
</dbReference>
<sequence length="199" mass="22176">MKKLIVFTMCSILLLTGVTATAAINDKQSNSVFIFVKGEENIKAYEEAGLIKKRPEVSTPKILLNDQNWSTNSMINAGIEASIRGGSIPTSSWSIRGDGSRSFSYSMSSYIYSNYIYTDPEPCLISSTGYAIYHYFEPDQVQQLKIYMYNEDGSLFTSMLLDNLDDVSTLGMACEPDKSYYFKYKSDDGKSISGDGSVY</sequence>